<keyword evidence="3" id="KW-0732">Signal</keyword>
<dbReference type="GO" id="GO:0016787">
    <property type="term" value="F:hydrolase activity"/>
    <property type="evidence" value="ECO:0007669"/>
    <property type="project" value="UniProtKB-KW"/>
</dbReference>
<dbReference type="InterPro" id="IPR050288">
    <property type="entry name" value="Cellulose_deg_GH3"/>
</dbReference>
<feature type="chain" id="PRO_5046392278" evidence="3">
    <location>
        <begin position="23"/>
        <end position="749"/>
    </location>
</feature>
<dbReference type="Gene3D" id="3.40.50.1700">
    <property type="entry name" value="Glycoside hydrolase family 3 C-terminal domain"/>
    <property type="match status" value="1"/>
</dbReference>
<evidence type="ECO:0000313" key="6">
    <source>
        <dbReference type="Proteomes" id="UP001431634"/>
    </source>
</evidence>
<dbReference type="Gene3D" id="2.60.40.10">
    <property type="entry name" value="Immunoglobulins"/>
    <property type="match status" value="1"/>
</dbReference>
<dbReference type="InterPro" id="IPR002772">
    <property type="entry name" value="Glyco_hydro_3_C"/>
</dbReference>
<dbReference type="PANTHER" id="PTHR42715">
    <property type="entry name" value="BETA-GLUCOSIDASE"/>
    <property type="match status" value="1"/>
</dbReference>
<comment type="similarity">
    <text evidence="1">Belongs to the glycosyl hydrolase 3 family.</text>
</comment>
<proteinExistence type="inferred from homology"/>
<dbReference type="PANTHER" id="PTHR42715:SF10">
    <property type="entry name" value="BETA-GLUCOSIDASE"/>
    <property type="match status" value="1"/>
</dbReference>
<dbReference type="RefSeq" id="WP_281447897.1">
    <property type="nucleotide sequence ID" value="NZ_JASBAO010000001.1"/>
</dbReference>
<dbReference type="Gene3D" id="3.20.20.300">
    <property type="entry name" value="Glycoside hydrolase, family 3, N-terminal domain"/>
    <property type="match status" value="1"/>
</dbReference>
<dbReference type="InterPro" id="IPR036881">
    <property type="entry name" value="Glyco_hydro_3_C_sf"/>
</dbReference>
<organism evidence="5 6">
    <name type="scientific">Commensalibacter oyaizuii</name>
    <dbReference type="NCBI Taxonomy" id="3043873"/>
    <lineage>
        <taxon>Bacteria</taxon>
        <taxon>Pseudomonadati</taxon>
        <taxon>Pseudomonadota</taxon>
        <taxon>Alphaproteobacteria</taxon>
        <taxon>Acetobacterales</taxon>
        <taxon>Acetobacteraceae</taxon>
    </lineage>
</organism>
<feature type="signal peptide" evidence="3">
    <location>
        <begin position="1"/>
        <end position="22"/>
    </location>
</feature>
<dbReference type="Pfam" id="PF00933">
    <property type="entry name" value="Glyco_hydro_3"/>
    <property type="match status" value="1"/>
</dbReference>
<dbReference type="InterPro" id="IPR001764">
    <property type="entry name" value="Glyco_hydro_3_N"/>
</dbReference>
<dbReference type="SUPFAM" id="SSF52279">
    <property type="entry name" value="Beta-D-glucan exohydrolase, C-terminal domain"/>
    <property type="match status" value="1"/>
</dbReference>
<dbReference type="InterPro" id="IPR026891">
    <property type="entry name" value="Fn3-like"/>
</dbReference>
<dbReference type="SUPFAM" id="SSF51445">
    <property type="entry name" value="(Trans)glycosidases"/>
    <property type="match status" value="1"/>
</dbReference>
<keyword evidence="2 5" id="KW-0378">Hydrolase</keyword>
<evidence type="ECO:0000256" key="2">
    <source>
        <dbReference type="ARBA" id="ARBA00022801"/>
    </source>
</evidence>
<dbReference type="InterPro" id="IPR036962">
    <property type="entry name" value="Glyco_hydro_3_N_sf"/>
</dbReference>
<dbReference type="SMART" id="SM01217">
    <property type="entry name" value="Fn3_like"/>
    <property type="match status" value="1"/>
</dbReference>
<dbReference type="Pfam" id="PF14310">
    <property type="entry name" value="Fn3-like"/>
    <property type="match status" value="1"/>
</dbReference>
<evidence type="ECO:0000256" key="3">
    <source>
        <dbReference type="SAM" id="SignalP"/>
    </source>
</evidence>
<dbReference type="InterPro" id="IPR017853">
    <property type="entry name" value="GH"/>
</dbReference>
<dbReference type="PRINTS" id="PR00133">
    <property type="entry name" value="GLHYDRLASE3"/>
</dbReference>
<dbReference type="EMBL" id="JASBAO010000001">
    <property type="protein sequence ID" value="MDI2090775.1"/>
    <property type="molecule type" value="Genomic_DNA"/>
</dbReference>
<protein>
    <submittedName>
        <fullName evidence="5">Glycoside hydrolase family 3 C-terminal domain-containing protein</fullName>
    </submittedName>
</protein>
<dbReference type="InterPro" id="IPR013783">
    <property type="entry name" value="Ig-like_fold"/>
</dbReference>
<dbReference type="Proteomes" id="UP001431634">
    <property type="component" value="Unassembled WGS sequence"/>
</dbReference>
<evidence type="ECO:0000313" key="5">
    <source>
        <dbReference type="EMBL" id="MDI2090775.1"/>
    </source>
</evidence>
<name>A0ABT6Q196_9PROT</name>
<feature type="domain" description="Fibronectin type III-like" evidence="4">
    <location>
        <begin position="664"/>
        <end position="730"/>
    </location>
</feature>
<accession>A0ABT6Q196</accession>
<dbReference type="Pfam" id="PF01915">
    <property type="entry name" value="Glyco_hydro_3_C"/>
    <property type="match status" value="1"/>
</dbReference>
<sequence length="749" mass="80852">MKLSQFFLTTSILATLPCTVLAMEPVWKDVKSPPGVRAKALVNAMTQDEKLQLVMSRYALGNGPKHHKIPEGALGSAGYVPGIPRLGIPAQQITDAGLGVTNPNQVRPNDGATGMPSGQILSGTFDPDLAYEAGKVMGKEAFHRGFNVLLGGGTVLVRDPRNGRNFEYLGEDPLLAGNIAAAQIQGVQSQHVLSTVKHFAFNAVETNRMKVDMKIGERAGRESDLLAFEIAVKQGEPGAIMCAYNKVNGIYSCENSYLLQLPKKAWGYRGYILTDWGATHSTVAAANAGLDQESAAEFDAKEYFGKPLKIAIKKGEVPQGRLDNMAYRILYSMIHSGLYDHPATKSFEPEDVAAHEAVAQQVAENGMVLLKNHHNILPLSPNIQSIAIIGGNADKGVLSGGGSSQVTARGGNIISKTGPKTWPGPISYFPSSPMKAIEALAPKARVNFASGENIQAAVDLAKQSDVAIVFATKWSAEAFDSADLQLSDAQNKSIEAVAKTGKPVVVVLETGNPVEMPWLHDVDAVLAAWYPGTAGGPAIANILFGRVNPSGRLTTTWPKALSQVPYPYIEGAGKIINADPGKRPQYSSDNQVVSSIDLNEDGANVGYRWYEQKRLTPLFPFGYGLSYTTFKYKKLNIVKNFTSDKHTMIANVTVKNTGNRDGADVIQVYGKMPDGSPSRLLGFRKVDLKAGETKTFDVPLFPASLSHYEPAKHDWEIVPGNYEIFVRPDALSHEGLKTTMHLDKIDLPD</sequence>
<evidence type="ECO:0000259" key="4">
    <source>
        <dbReference type="SMART" id="SM01217"/>
    </source>
</evidence>
<evidence type="ECO:0000256" key="1">
    <source>
        <dbReference type="ARBA" id="ARBA00005336"/>
    </source>
</evidence>
<keyword evidence="6" id="KW-1185">Reference proteome</keyword>
<gene>
    <name evidence="5" type="ORF">QJV27_05145</name>
</gene>
<reference evidence="5" key="1">
    <citation type="submission" date="2023-05" db="EMBL/GenBank/DDBJ databases">
        <title>Whole genome sequence of Commensalibacter sp.</title>
        <authorList>
            <person name="Charoenyingcharoen P."/>
            <person name="Yukphan P."/>
        </authorList>
    </citation>
    <scope>NUCLEOTIDE SEQUENCE</scope>
    <source>
        <strain evidence="5">TBRC 16381</strain>
    </source>
</reference>
<comment type="caution">
    <text evidence="5">The sequence shown here is derived from an EMBL/GenBank/DDBJ whole genome shotgun (WGS) entry which is preliminary data.</text>
</comment>